<name>A0A1I2BJB1_9GAMM</name>
<dbReference type="SUPFAM" id="SSF110087">
    <property type="entry name" value="DR1885-like metal-binding protein"/>
    <property type="match status" value="1"/>
</dbReference>
<evidence type="ECO:0008006" key="4">
    <source>
        <dbReference type="Google" id="ProtNLM"/>
    </source>
</evidence>
<sequence length="156" mass="16200">MNARFALLMTGLLCAGAAMAGDADRVAASHGWIRVMPGALPAGGYVVLENHGDRAVSLSAASSPAYAEVMLHKSSTDTGMGRMEKVDALSIPAHGKAALSPGGYHLMLMKAAAPVKVGDKVRVTLRFADGSTLDTEFEAKPANTVDGGDMSQMHHH</sequence>
<dbReference type="PANTHER" id="PTHR36302">
    <property type="entry name" value="BLR7088 PROTEIN"/>
    <property type="match status" value="1"/>
</dbReference>
<dbReference type="Proteomes" id="UP000199477">
    <property type="component" value="Unassembled WGS sequence"/>
</dbReference>
<proteinExistence type="predicted"/>
<dbReference type="STRING" id="500610.SAMN02799615_01168"/>
<evidence type="ECO:0000313" key="2">
    <source>
        <dbReference type="EMBL" id="SFE56007.1"/>
    </source>
</evidence>
<protein>
    <recommendedName>
        <fullName evidence="4">Copper(I)-binding protein</fullName>
    </recommendedName>
</protein>
<keyword evidence="1" id="KW-0732">Signal</keyword>
<evidence type="ECO:0000256" key="1">
    <source>
        <dbReference type="SAM" id="SignalP"/>
    </source>
</evidence>
<dbReference type="InterPro" id="IPR058248">
    <property type="entry name" value="Lxx211020-like"/>
</dbReference>
<feature type="chain" id="PRO_5011515213" description="Copper(I)-binding protein" evidence="1">
    <location>
        <begin position="21"/>
        <end position="156"/>
    </location>
</feature>
<accession>A0A1I2BJB1</accession>
<keyword evidence="3" id="KW-1185">Reference proteome</keyword>
<reference evidence="3" key="1">
    <citation type="submission" date="2016-10" db="EMBL/GenBank/DDBJ databases">
        <authorList>
            <person name="Varghese N."/>
            <person name="Submissions S."/>
        </authorList>
    </citation>
    <scope>NUCLEOTIDE SEQUENCE [LARGE SCALE GENOMIC DNA]</scope>
    <source>
        <strain evidence="3">UNC178MFTsu3.1</strain>
    </source>
</reference>
<dbReference type="Pfam" id="PF04314">
    <property type="entry name" value="PCuAC"/>
    <property type="match status" value="1"/>
</dbReference>
<organism evidence="2 3">
    <name type="scientific">Dyella marensis</name>
    <dbReference type="NCBI Taxonomy" id="500610"/>
    <lineage>
        <taxon>Bacteria</taxon>
        <taxon>Pseudomonadati</taxon>
        <taxon>Pseudomonadota</taxon>
        <taxon>Gammaproteobacteria</taxon>
        <taxon>Lysobacterales</taxon>
        <taxon>Rhodanobacteraceae</taxon>
        <taxon>Dyella</taxon>
    </lineage>
</organism>
<dbReference type="EMBL" id="FONH01000003">
    <property type="protein sequence ID" value="SFE56007.1"/>
    <property type="molecule type" value="Genomic_DNA"/>
</dbReference>
<gene>
    <name evidence="2" type="ORF">SAMN02799615_01168</name>
</gene>
<feature type="signal peptide" evidence="1">
    <location>
        <begin position="1"/>
        <end position="20"/>
    </location>
</feature>
<dbReference type="InterPro" id="IPR036182">
    <property type="entry name" value="PCuAC_sf"/>
</dbReference>
<dbReference type="Gene3D" id="2.60.40.1890">
    <property type="entry name" value="PCu(A)C copper chaperone"/>
    <property type="match status" value="1"/>
</dbReference>
<dbReference type="AlphaFoldDB" id="A0A1I2BJB1"/>
<dbReference type="PANTHER" id="PTHR36302:SF1">
    <property type="entry name" value="COPPER CHAPERONE PCU(A)C"/>
    <property type="match status" value="1"/>
</dbReference>
<dbReference type="InterPro" id="IPR007410">
    <property type="entry name" value="LpqE-like"/>
</dbReference>
<dbReference type="RefSeq" id="WP_026635943.1">
    <property type="nucleotide sequence ID" value="NZ_FONH01000003.1"/>
</dbReference>
<evidence type="ECO:0000313" key="3">
    <source>
        <dbReference type="Proteomes" id="UP000199477"/>
    </source>
</evidence>